<gene>
    <name evidence="15" type="ORF">MCOR_52628</name>
</gene>
<dbReference type="AlphaFoldDB" id="A0A6J8ELE4"/>
<keyword evidence="10" id="KW-0472">Membrane</keyword>
<dbReference type="InterPro" id="IPR031481">
    <property type="entry name" value="Glyco_tran_10_N"/>
</dbReference>
<dbReference type="OrthoDB" id="6085082at2759"/>
<keyword evidence="6 12" id="KW-0812">Transmembrane</keyword>
<dbReference type="EMBL" id="CACVKT020009133">
    <property type="protein sequence ID" value="CAC5420405.1"/>
    <property type="molecule type" value="Genomic_DNA"/>
</dbReference>
<keyword evidence="11" id="KW-0325">Glycoprotein</keyword>
<evidence type="ECO:0000256" key="1">
    <source>
        <dbReference type="ARBA" id="ARBA00004323"/>
    </source>
</evidence>
<keyword evidence="8" id="KW-1133">Transmembrane helix</keyword>
<proteinExistence type="inferred from homology"/>
<dbReference type="GO" id="GO:0032580">
    <property type="term" value="C:Golgi cisterna membrane"/>
    <property type="evidence" value="ECO:0007669"/>
    <property type="project" value="UniProtKB-SubCell"/>
</dbReference>
<keyword evidence="5 12" id="KW-0808">Transferase</keyword>
<evidence type="ECO:0000256" key="10">
    <source>
        <dbReference type="ARBA" id="ARBA00023136"/>
    </source>
</evidence>
<evidence type="ECO:0000313" key="15">
    <source>
        <dbReference type="EMBL" id="CAC5420405.1"/>
    </source>
</evidence>
<dbReference type="GO" id="GO:0008417">
    <property type="term" value="F:fucosyltransferase activity"/>
    <property type="evidence" value="ECO:0007669"/>
    <property type="project" value="InterPro"/>
</dbReference>
<evidence type="ECO:0000259" key="14">
    <source>
        <dbReference type="Pfam" id="PF17039"/>
    </source>
</evidence>
<accession>A0A6J8ELE4</accession>
<dbReference type="PANTHER" id="PTHR48438">
    <property type="entry name" value="ALPHA-(1,3)-FUCOSYLTRANSFERASE C-RELATED"/>
    <property type="match status" value="1"/>
</dbReference>
<keyword evidence="9 12" id="KW-0333">Golgi apparatus</keyword>
<dbReference type="SUPFAM" id="SSF53756">
    <property type="entry name" value="UDP-Glycosyltransferase/glycogen phosphorylase"/>
    <property type="match status" value="1"/>
</dbReference>
<keyword evidence="7" id="KW-0735">Signal-anchor</keyword>
<dbReference type="InterPro" id="IPR001503">
    <property type="entry name" value="Glyco_trans_10"/>
</dbReference>
<comment type="pathway">
    <text evidence="2">Protein modification; protein glycosylation.</text>
</comment>
<feature type="domain" description="Fucosyltransferase C-terminal" evidence="13">
    <location>
        <begin position="176"/>
        <end position="352"/>
    </location>
</feature>
<organism evidence="15 16">
    <name type="scientific">Mytilus coruscus</name>
    <name type="common">Sea mussel</name>
    <dbReference type="NCBI Taxonomy" id="42192"/>
    <lineage>
        <taxon>Eukaryota</taxon>
        <taxon>Metazoa</taxon>
        <taxon>Spiralia</taxon>
        <taxon>Lophotrochozoa</taxon>
        <taxon>Mollusca</taxon>
        <taxon>Bivalvia</taxon>
        <taxon>Autobranchia</taxon>
        <taxon>Pteriomorphia</taxon>
        <taxon>Mytilida</taxon>
        <taxon>Mytiloidea</taxon>
        <taxon>Mytilidae</taxon>
        <taxon>Mytilinae</taxon>
        <taxon>Mytilus</taxon>
    </lineage>
</organism>
<keyword evidence="4 12" id="KW-0328">Glycosyltransferase</keyword>
<dbReference type="Gene3D" id="3.40.50.11660">
    <property type="entry name" value="Glycosyl transferase family 10, C-terminal domain"/>
    <property type="match status" value="1"/>
</dbReference>
<dbReference type="InterPro" id="IPR038577">
    <property type="entry name" value="GT10-like_C_sf"/>
</dbReference>
<evidence type="ECO:0000256" key="5">
    <source>
        <dbReference type="ARBA" id="ARBA00022679"/>
    </source>
</evidence>
<dbReference type="Proteomes" id="UP000507470">
    <property type="component" value="Unassembled WGS sequence"/>
</dbReference>
<keyword evidence="16" id="KW-1185">Reference proteome</keyword>
<evidence type="ECO:0000256" key="4">
    <source>
        <dbReference type="ARBA" id="ARBA00022676"/>
    </source>
</evidence>
<evidence type="ECO:0000256" key="9">
    <source>
        <dbReference type="ARBA" id="ARBA00023034"/>
    </source>
</evidence>
<evidence type="ECO:0000256" key="3">
    <source>
        <dbReference type="ARBA" id="ARBA00008919"/>
    </source>
</evidence>
<dbReference type="UniPathway" id="UPA00378"/>
<evidence type="ECO:0000256" key="7">
    <source>
        <dbReference type="ARBA" id="ARBA00022968"/>
    </source>
</evidence>
<protein>
    <recommendedName>
        <fullName evidence="12">Fucosyltransferase</fullName>
        <ecNumber evidence="12">2.4.1.-</ecNumber>
    </recommendedName>
</protein>
<dbReference type="GO" id="GO:0000139">
    <property type="term" value="C:Golgi membrane"/>
    <property type="evidence" value="ECO:0007669"/>
    <property type="project" value="UniProtKB-SubCell"/>
</dbReference>
<evidence type="ECO:0000256" key="2">
    <source>
        <dbReference type="ARBA" id="ARBA00004922"/>
    </source>
</evidence>
<evidence type="ECO:0000256" key="8">
    <source>
        <dbReference type="ARBA" id="ARBA00022989"/>
    </source>
</evidence>
<evidence type="ECO:0000259" key="13">
    <source>
        <dbReference type="Pfam" id="PF00852"/>
    </source>
</evidence>
<dbReference type="Pfam" id="PF17039">
    <property type="entry name" value="Glyco_tran_10_N"/>
    <property type="match status" value="1"/>
</dbReference>
<reference evidence="15 16" key="1">
    <citation type="submission" date="2020-06" db="EMBL/GenBank/DDBJ databases">
        <authorList>
            <person name="Li R."/>
            <person name="Bekaert M."/>
        </authorList>
    </citation>
    <scope>NUCLEOTIDE SEQUENCE [LARGE SCALE GENOMIC DNA]</scope>
    <source>
        <strain evidence="16">wild</strain>
    </source>
</reference>
<evidence type="ECO:0000256" key="12">
    <source>
        <dbReference type="RuleBase" id="RU003832"/>
    </source>
</evidence>
<dbReference type="FunFam" id="3.40.50.11660:FF:000002">
    <property type="entry name" value="Alpha-(1,3)-fucosyltransferase"/>
    <property type="match status" value="1"/>
</dbReference>
<comment type="subcellular location">
    <subcellularLocation>
        <location evidence="1">Golgi apparatus membrane</location>
        <topology evidence="1">Single-pass type II membrane protein</topology>
    </subcellularLocation>
    <subcellularLocation>
        <location evidence="12">Golgi apparatus</location>
        <location evidence="12">Golgi stack membrane</location>
        <topology evidence="12">Single-pass type II membrane protein</topology>
    </subcellularLocation>
</comment>
<evidence type="ECO:0000313" key="16">
    <source>
        <dbReference type="Proteomes" id="UP000507470"/>
    </source>
</evidence>
<evidence type="ECO:0000256" key="11">
    <source>
        <dbReference type="ARBA" id="ARBA00023180"/>
    </source>
</evidence>
<sequence>MNRHCASLFQKRYIFCIFATFWILRTVVDDAILLKTPIFQQVIPRNENKSNYLLLLYAPPSFWARNDMKPQKGLKNCVFKNCDISFDKSLINKSDVLLFHQADLNIYPPIRTENQMWIYMTLESPVHMRGINRKQQWNNAFNWTMSYRQDSDVFTPYAKLSKRLTLKENNYTDIFEQKSKDVAWVVSNCHAHSKRMKYVQMMKKYINVDIFGRCGKACNSSGDNCIKELSSNYKFYLAFENSLCEDYVTEKAFQLYKEDFNIVPVIRGAPNIKDILPNDTFVSTSDFNSTKELALYLRDVALNKTKYLTYIKAKDRYAAHSNLDLIEHGACALCKVLNSDNKRKGTVNLSEWALKKTCVSPVDTV</sequence>
<feature type="domain" description="Fucosyltransferase N-terminal" evidence="14">
    <location>
        <begin position="55"/>
        <end position="157"/>
    </location>
</feature>
<dbReference type="InterPro" id="IPR055270">
    <property type="entry name" value="Glyco_tran_10_C"/>
</dbReference>
<comment type="similarity">
    <text evidence="3 12">Belongs to the glycosyltransferase 10 family.</text>
</comment>
<dbReference type="PANTHER" id="PTHR48438:SF1">
    <property type="entry name" value="ALPHA-(1,3)-FUCOSYLTRANSFERASE C-RELATED"/>
    <property type="match status" value="1"/>
</dbReference>
<evidence type="ECO:0000256" key="6">
    <source>
        <dbReference type="ARBA" id="ARBA00022692"/>
    </source>
</evidence>
<dbReference type="EC" id="2.4.1.-" evidence="12"/>
<name>A0A6J8ELE4_MYTCO</name>
<dbReference type="Pfam" id="PF00852">
    <property type="entry name" value="Glyco_transf_10"/>
    <property type="match status" value="1"/>
</dbReference>